<organism evidence="1 2">
    <name type="scientific">Actinobacillus pleuropneumoniae</name>
    <name type="common">Haemophilus pleuropneumoniae</name>
    <dbReference type="NCBI Taxonomy" id="715"/>
    <lineage>
        <taxon>Bacteria</taxon>
        <taxon>Pseudomonadati</taxon>
        <taxon>Pseudomonadota</taxon>
        <taxon>Gammaproteobacteria</taxon>
        <taxon>Pasteurellales</taxon>
        <taxon>Pasteurellaceae</taxon>
        <taxon>Actinobacillus</taxon>
    </lineage>
</organism>
<accession>A0A9Q4DNC8</accession>
<reference evidence="1" key="2">
    <citation type="submission" date="2022-12" db="EMBL/GenBank/DDBJ databases">
        <authorList>
            <person name="Kardos G."/>
            <person name="Sarkozi R."/>
            <person name="Laczko L."/>
            <person name="Marton S."/>
            <person name="Makrai L."/>
            <person name="Banyai K."/>
            <person name="Fodor L."/>
        </authorList>
    </citation>
    <scope>NUCLEOTIDE SEQUENCE</scope>
    <source>
        <strain evidence="1">84/14</strain>
    </source>
</reference>
<dbReference type="EMBL" id="JAPQFC010001346">
    <property type="protein sequence ID" value="MCY6525116.1"/>
    <property type="molecule type" value="Genomic_DNA"/>
</dbReference>
<dbReference type="AlphaFoldDB" id="A0A9Q4DNC8"/>
<evidence type="ECO:0000313" key="1">
    <source>
        <dbReference type="EMBL" id="MCY6525116.1"/>
    </source>
</evidence>
<dbReference type="RefSeq" id="WP_267992513.1">
    <property type="nucleotide sequence ID" value="NZ_JAPQFC010001346.1"/>
</dbReference>
<evidence type="ECO:0000313" key="2">
    <source>
        <dbReference type="Proteomes" id="UP001077788"/>
    </source>
</evidence>
<sequence length="73" mass="8269">ILDMGLHPRANDEENFALVGKAKKGKGKNPNPNHNPVKGERRKICQKLNASTVMNLGIMPRNVHRKRKARRSM</sequence>
<proteinExistence type="predicted"/>
<dbReference type="Proteomes" id="UP001077788">
    <property type="component" value="Unassembled WGS sequence"/>
</dbReference>
<name>A0A9Q4DNC8_ACTPL</name>
<reference evidence="1" key="1">
    <citation type="journal article" date="2021" name="Vet Sci">
        <title>O-Serogroups and Pathovirotypes of Escherichia coli Isolated from Post-Weaning Piglets Showing Diarrhoea and/or Oedema in South Korea.</title>
        <authorList>
            <person name="Byun J.W."/>
            <person name="Moon B.Y."/>
            <person name="Do K.H."/>
            <person name="Lee K."/>
            <person name="Lee H.Y."/>
            <person name="Kim W.I."/>
            <person name="So B."/>
            <person name="Lee W.K."/>
        </authorList>
    </citation>
    <scope>NUCLEOTIDE SEQUENCE</scope>
    <source>
        <strain evidence="1">84/14</strain>
    </source>
</reference>
<gene>
    <name evidence="1" type="ORF">OYG11_13040</name>
</gene>
<feature type="non-terminal residue" evidence="1">
    <location>
        <position position="1"/>
    </location>
</feature>
<protein>
    <submittedName>
        <fullName evidence="1">Uncharacterized protein</fullName>
    </submittedName>
</protein>
<comment type="caution">
    <text evidence="1">The sequence shown here is derived from an EMBL/GenBank/DDBJ whole genome shotgun (WGS) entry which is preliminary data.</text>
</comment>